<protein>
    <submittedName>
        <fullName evidence="1">Uncharacterized protein</fullName>
    </submittedName>
</protein>
<name>A0ABU7U1S9_9PROT</name>
<proteinExistence type="predicted"/>
<dbReference type="EMBL" id="JAWJZY010000003">
    <property type="protein sequence ID" value="MEE8658839.1"/>
    <property type="molecule type" value="Genomic_DNA"/>
</dbReference>
<organism evidence="1 2">
    <name type="scientific">Sorlinia euscelidii</name>
    <dbReference type="NCBI Taxonomy" id="3081148"/>
    <lineage>
        <taxon>Bacteria</taxon>
        <taxon>Pseudomonadati</taxon>
        <taxon>Pseudomonadota</taxon>
        <taxon>Alphaproteobacteria</taxon>
        <taxon>Acetobacterales</taxon>
        <taxon>Acetobacteraceae</taxon>
        <taxon>Sorlinia</taxon>
    </lineage>
</organism>
<evidence type="ECO:0000313" key="2">
    <source>
        <dbReference type="Proteomes" id="UP001312908"/>
    </source>
</evidence>
<keyword evidence="2" id="KW-1185">Reference proteome</keyword>
<gene>
    <name evidence="1" type="ORF">DOFOFD_07425</name>
</gene>
<reference evidence="1 2" key="1">
    <citation type="submission" date="2023-10" db="EMBL/GenBank/DDBJ databases">
        <title>Sorlinia euscelidii gen. nov., sp. nov., an acetic acid bacteria isolated from the gut of Euscelidius variegatus emitter.</title>
        <authorList>
            <person name="Michoud G."/>
            <person name="Marasco R."/>
            <person name="Seferji K."/>
            <person name="Gonella E."/>
            <person name="Garuglieri E."/>
            <person name="Alma A."/>
            <person name="Mapelli F."/>
            <person name="Borin S."/>
            <person name="Daffonchio D."/>
            <person name="Crotti E."/>
        </authorList>
    </citation>
    <scope>NUCLEOTIDE SEQUENCE [LARGE SCALE GENOMIC DNA]</scope>
    <source>
        <strain evidence="1 2">EV16P</strain>
    </source>
</reference>
<comment type="caution">
    <text evidence="1">The sequence shown here is derived from an EMBL/GenBank/DDBJ whole genome shotgun (WGS) entry which is preliminary data.</text>
</comment>
<dbReference type="Proteomes" id="UP001312908">
    <property type="component" value="Unassembled WGS sequence"/>
</dbReference>
<accession>A0ABU7U1S9</accession>
<sequence length="45" mass="4958">MPERTDLKETPPFDALTRACVTELESVSAMEEIEPVNSLKADSCC</sequence>
<evidence type="ECO:0000313" key="1">
    <source>
        <dbReference type="EMBL" id="MEE8658839.1"/>
    </source>
</evidence>